<dbReference type="KEGG" id="dmm:dnm_059780"/>
<keyword evidence="2 10" id="KW-0813">Transport</keyword>
<evidence type="ECO:0000313" key="17">
    <source>
        <dbReference type="Proteomes" id="UP000663722"/>
    </source>
</evidence>
<dbReference type="GO" id="GO:0044718">
    <property type="term" value="P:siderophore transmembrane transport"/>
    <property type="evidence" value="ECO:0007669"/>
    <property type="project" value="TreeGrafter"/>
</dbReference>
<dbReference type="Gene3D" id="2.170.130.10">
    <property type="entry name" value="TonB-dependent receptor, plug domain"/>
    <property type="match status" value="1"/>
</dbReference>
<evidence type="ECO:0000256" key="1">
    <source>
        <dbReference type="ARBA" id="ARBA00004571"/>
    </source>
</evidence>
<organism evidence="16 17">
    <name type="scientific">Desulfonema magnum</name>
    <dbReference type="NCBI Taxonomy" id="45655"/>
    <lineage>
        <taxon>Bacteria</taxon>
        <taxon>Pseudomonadati</taxon>
        <taxon>Thermodesulfobacteriota</taxon>
        <taxon>Desulfobacteria</taxon>
        <taxon>Desulfobacterales</taxon>
        <taxon>Desulfococcaceae</taxon>
        <taxon>Desulfonema</taxon>
    </lineage>
</organism>
<evidence type="ECO:0000256" key="2">
    <source>
        <dbReference type="ARBA" id="ARBA00022448"/>
    </source>
</evidence>
<dbReference type="PANTHER" id="PTHR30069">
    <property type="entry name" value="TONB-DEPENDENT OUTER MEMBRANE RECEPTOR"/>
    <property type="match status" value="1"/>
</dbReference>
<dbReference type="PANTHER" id="PTHR30069:SF29">
    <property type="entry name" value="HEMOGLOBIN AND HEMOGLOBIN-HAPTOGLOBIN-BINDING PROTEIN 1-RELATED"/>
    <property type="match status" value="1"/>
</dbReference>
<evidence type="ECO:0000256" key="7">
    <source>
        <dbReference type="ARBA" id="ARBA00023136"/>
    </source>
</evidence>
<evidence type="ECO:0000256" key="12">
    <source>
        <dbReference type="SAM" id="MobiDB-lite"/>
    </source>
</evidence>
<keyword evidence="6 11" id="KW-0798">TonB box</keyword>
<comment type="subcellular location">
    <subcellularLocation>
        <location evidence="1 10">Cell outer membrane</location>
        <topology evidence="1 10">Multi-pass membrane protein</topology>
    </subcellularLocation>
</comment>
<evidence type="ECO:0000256" key="13">
    <source>
        <dbReference type="SAM" id="SignalP"/>
    </source>
</evidence>
<dbReference type="InterPro" id="IPR012910">
    <property type="entry name" value="Plug_dom"/>
</dbReference>
<feature type="domain" description="TonB-dependent receptor-like beta-barrel" evidence="14">
    <location>
        <begin position="299"/>
        <end position="699"/>
    </location>
</feature>
<feature type="region of interest" description="Disordered" evidence="12">
    <location>
        <begin position="244"/>
        <end position="303"/>
    </location>
</feature>
<keyword evidence="3 10" id="KW-1134">Transmembrane beta strand</keyword>
<dbReference type="CDD" id="cd01347">
    <property type="entry name" value="ligand_gated_channel"/>
    <property type="match status" value="1"/>
</dbReference>
<dbReference type="InterPro" id="IPR039426">
    <property type="entry name" value="TonB-dep_rcpt-like"/>
</dbReference>
<evidence type="ECO:0000256" key="9">
    <source>
        <dbReference type="ARBA" id="ARBA00023237"/>
    </source>
</evidence>
<dbReference type="Pfam" id="PF07715">
    <property type="entry name" value="Plug"/>
    <property type="match status" value="1"/>
</dbReference>
<dbReference type="EMBL" id="CP061800">
    <property type="protein sequence ID" value="QTA89919.1"/>
    <property type="molecule type" value="Genomic_DNA"/>
</dbReference>
<dbReference type="InterPro" id="IPR000531">
    <property type="entry name" value="Beta-barrel_TonB"/>
</dbReference>
<dbReference type="Proteomes" id="UP000663722">
    <property type="component" value="Chromosome"/>
</dbReference>
<gene>
    <name evidence="16" type="ORF">dnm_059780</name>
</gene>
<name>A0A975BRK0_9BACT</name>
<protein>
    <submittedName>
        <fullName evidence="16">TonB-dependent receptor domain-containing protein</fullName>
    </submittedName>
</protein>
<evidence type="ECO:0000313" key="16">
    <source>
        <dbReference type="EMBL" id="QTA89919.1"/>
    </source>
</evidence>
<dbReference type="GO" id="GO:0015344">
    <property type="term" value="F:siderophore uptake transmembrane transporter activity"/>
    <property type="evidence" value="ECO:0007669"/>
    <property type="project" value="TreeGrafter"/>
</dbReference>
<keyword evidence="17" id="KW-1185">Reference proteome</keyword>
<evidence type="ECO:0000256" key="10">
    <source>
        <dbReference type="PROSITE-ProRule" id="PRU01360"/>
    </source>
</evidence>
<accession>A0A975BRK0</accession>
<evidence type="ECO:0000259" key="15">
    <source>
        <dbReference type="Pfam" id="PF07715"/>
    </source>
</evidence>
<dbReference type="Gene3D" id="2.40.170.20">
    <property type="entry name" value="TonB-dependent receptor, beta-barrel domain"/>
    <property type="match status" value="1"/>
</dbReference>
<feature type="chain" id="PRO_5038043762" evidence="13">
    <location>
        <begin position="30"/>
        <end position="737"/>
    </location>
</feature>
<evidence type="ECO:0000256" key="8">
    <source>
        <dbReference type="ARBA" id="ARBA00023170"/>
    </source>
</evidence>
<evidence type="ECO:0000256" key="3">
    <source>
        <dbReference type="ARBA" id="ARBA00022452"/>
    </source>
</evidence>
<reference evidence="16" key="1">
    <citation type="journal article" date="2021" name="Microb. Physiol.">
        <title>Proteogenomic Insights into the Physiology of Marine, Sulfate-Reducing, Filamentous Desulfonema limicola and Desulfonema magnum.</title>
        <authorList>
            <person name="Schnaars V."/>
            <person name="Wohlbrand L."/>
            <person name="Scheve S."/>
            <person name="Hinrichs C."/>
            <person name="Reinhardt R."/>
            <person name="Rabus R."/>
        </authorList>
    </citation>
    <scope>NUCLEOTIDE SEQUENCE</scope>
    <source>
        <strain evidence="16">4be13</strain>
    </source>
</reference>
<keyword evidence="5 13" id="KW-0732">Signal</keyword>
<evidence type="ECO:0000259" key="14">
    <source>
        <dbReference type="Pfam" id="PF00593"/>
    </source>
</evidence>
<evidence type="ECO:0000256" key="5">
    <source>
        <dbReference type="ARBA" id="ARBA00022729"/>
    </source>
</evidence>
<dbReference type="GO" id="GO:0009279">
    <property type="term" value="C:cell outer membrane"/>
    <property type="evidence" value="ECO:0007669"/>
    <property type="project" value="UniProtKB-SubCell"/>
</dbReference>
<dbReference type="SUPFAM" id="SSF56935">
    <property type="entry name" value="Porins"/>
    <property type="match status" value="1"/>
</dbReference>
<keyword evidence="7 10" id="KW-0472">Membrane</keyword>
<keyword evidence="4 10" id="KW-0812">Transmembrane</keyword>
<dbReference type="AlphaFoldDB" id="A0A975BRK0"/>
<evidence type="ECO:0000256" key="11">
    <source>
        <dbReference type="RuleBase" id="RU003357"/>
    </source>
</evidence>
<evidence type="ECO:0000256" key="4">
    <source>
        <dbReference type="ARBA" id="ARBA00022692"/>
    </source>
</evidence>
<dbReference type="InterPro" id="IPR037066">
    <property type="entry name" value="Plug_dom_sf"/>
</dbReference>
<sequence>MSMNMLKKCFWMLMLITLTALLPLCEGFAEESHDMEMTGTISKEDWPEDQEEERKLLDILEKYTEIATKTRVNADFVPGMVTVLYGDELETRGIGTVAEAMSLVPGINFSLTSDKLGKTVVRGIPRIFASGHIKVLLNSVPLTTAFGIDPVPNMPMEQVERIEIMRGPGSAIHGEFAYAGVMNIITRKKGTRVFGDLERDNTYKGGGMFSWRHPDKDFNLSLNVAGLNSAGADISNPGTFRVMSTAGMPPSGPDALPDRETDDVSVLSPPDPFPEAETEDKYPLPPVEEAEYSSDISDNTRDQERDYRSGIFTLNYKNFSLNTHWFENDHDDFYQTDQWGVSASHKLKFSSRLCANLNLGWQERKFETENSGAYPDELTDLYPNAEIYGFNYNESLFHGGLALTWKHGNRHTSLLEWAFSKSALKDVWRENDAESPVVSPVSVRDSSPEIGYGQHFEGKDRLINSLTAQDEFRVSDQLTLTAGLRYDHYDDIGDKFSPRLAAVCRLNKRPGAASRHILKAQYARAFRPPTFLEMYAPDNPLADISDIESETIDTYEFGYVFRNFNTISRITLFYSDLKAKVEDMQKAPEQFRTKGVELELERPLIPDILKLDTNFSYAETENRDTGKEIPEAADWLANVGLIYQPCPRLLFALQYRYVSERNGEPDRHSPESYHTVDLTGNVFDLGFKGLTLSAGVKNLFEEDIRYYSGPDQVENNFPDSDDSDPGQWWWIKIAYEF</sequence>
<dbReference type="InterPro" id="IPR036942">
    <property type="entry name" value="Beta-barrel_TonB_sf"/>
</dbReference>
<proteinExistence type="inferred from homology"/>
<dbReference type="PROSITE" id="PS52016">
    <property type="entry name" value="TONB_DEPENDENT_REC_3"/>
    <property type="match status" value="1"/>
</dbReference>
<comment type="similarity">
    <text evidence="10 11">Belongs to the TonB-dependent receptor family.</text>
</comment>
<feature type="signal peptide" evidence="13">
    <location>
        <begin position="1"/>
        <end position="29"/>
    </location>
</feature>
<evidence type="ECO:0000256" key="6">
    <source>
        <dbReference type="ARBA" id="ARBA00023077"/>
    </source>
</evidence>
<feature type="domain" description="TonB-dependent receptor plug" evidence="15">
    <location>
        <begin position="77"/>
        <end position="181"/>
    </location>
</feature>
<keyword evidence="8 16" id="KW-0675">Receptor</keyword>
<keyword evidence="9 10" id="KW-0998">Cell outer membrane</keyword>
<dbReference type="Pfam" id="PF00593">
    <property type="entry name" value="TonB_dep_Rec_b-barrel"/>
    <property type="match status" value="1"/>
</dbReference>